<dbReference type="FunFam" id="2.10.25.10:FF:000025">
    <property type="entry name" value="Thrombospondin 3"/>
    <property type="match status" value="1"/>
</dbReference>
<dbReference type="FunFam" id="2.60.120.200:FF:000002">
    <property type="entry name" value="Thrombospondin 3"/>
    <property type="match status" value="1"/>
</dbReference>
<dbReference type="InterPro" id="IPR001881">
    <property type="entry name" value="EGF-like_Ca-bd_dom"/>
</dbReference>
<accession>A0A8C2KMW7</accession>
<feature type="domain" description="TSP C-terminal" evidence="14">
    <location>
        <begin position="469"/>
        <end position="683"/>
    </location>
</feature>
<dbReference type="Pfam" id="PF07645">
    <property type="entry name" value="EGF_CA"/>
    <property type="match status" value="2"/>
</dbReference>
<keyword evidence="8" id="KW-0325">Glycoprotein</keyword>
<sequence>IKGTNQELAEIKELLKQQIQEIVFLKNTVMECEACDPIEPSCVPNPCHLGVECIMTPSGAKCGPCPEGMTGDGTHCTDVDECSVMPCHMGVRCINTSPGFRCGPCPAGYMGPQVQGVGLAYASANKQVCKDINECENSNGGCVENSNCINTPGSFRCGHCMTGFVGDQVKGCKAERACGNGQPNPCHASAECIVHRDGQIECACGVGWAGNGYLCGTDTDIDGFPDEKLECLERNCAKDNCLTVPNSGQEDADKDNIGDACDDDADGDGILNTEVRGLNITLIKGSVIISPYISNQNPECEVHRRLNSYSLSSLYTICDNCVLVPNVNQKNIDQDDYGDACDNCRLVKNNDQKDTDSDGQGDECDDDIDGDDGHQDSRDNCPAVINSSQLDTDKDGIGDECDDDDDNDGIPDLLPPGPDNCRLVPNPLQEDLDGDGIGNVCENDFDNDTYSDIIDVCPENSEVTLTDFRTYQTVVLDPEGDAQIDPNWVVLNQGREIVQTMNSDPGLAVGYTAFNGVDFEGTFHVNTETDDDYAGFIFGYQDSSSFYVVMWKQVEQIYWQANPFRAVAEPGIQLKAVKSNTGPGEYLRNSLWHTGDSTNQVKLLWKDSRNVGWKDKTSYRWFLQHRPQEGYIRVRFYEGQQMVADTGIIIDTTMRGGRLGVFCFSQENIIWANLRYRCNGQFF</sequence>
<keyword evidence="2 9" id="KW-0245">EGF-like domain</keyword>
<dbReference type="GO" id="GO:0005576">
    <property type="term" value="C:extracellular region"/>
    <property type="evidence" value="ECO:0007669"/>
    <property type="project" value="InterPro"/>
</dbReference>
<dbReference type="Gene3D" id="1.20.5.10">
    <property type="match status" value="1"/>
</dbReference>
<organism evidence="15 16">
    <name type="scientific">Cyprinus carpio</name>
    <name type="common">Common carp</name>
    <dbReference type="NCBI Taxonomy" id="7962"/>
    <lineage>
        <taxon>Eukaryota</taxon>
        <taxon>Metazoa</taxon>
        <taxon>Chordata</taxon>
        <taxon>Craniata</taxon>
        <taxon>Vertebrata</taxon>
        <taxon>Euteleostomi</taxon>
        <taxon>Actinopterygii</taxon>
        <taxon>Neopterygii</taxon>
        <taxon>Teleostei</taxon>
        <taxon>Ostariophysi</taxon>
        <taxon>Cypriniformes</taxon>
        <taxon>Cyprinidae</taxon>
        <taxon>Cyprininae</taxon>
        <taxon>Cyprinus</taxon>
    </lineage>
</organism>
<dbReference type="Proteomes" id="UP000694701">
    <property type="component" value="Unplaced"/>
</dbReference>
<dbReference type="Ensembl" id="ENSCCRT00020120120.1">
    <property type="protein sequence ID" value="ENSCCRP00020109977.1"/>
    <property type="gene ID" value="ENSCCRG00020049856.1"/>
</dbReference>
<feature type="compositionally biased region" description="Acidic residues" evidence="12">
    <location>
        <begin position="357"/>
        <end position="370"/>
    </location>
</feature>
<dbReference type="PANTHER" id="PTHR10199">
    <property type="entry name" value="THROMBOSPONDIN"/>
    <property type="match status" value="1"/>
</dbReference>
<comment type="similarity">
    <text evidence="1">Belongs to the thrombospondin family.</text>
</comment>
<dbReference type="InterPro" id="IPR024665">
    <property type="entry name" value="TSP/COMP_CC"/>
</dbReference>
<keyword evidence="6" id="KW-0130">Cell adhesion</keyword>
<evidence type="ECO:0000256" key="1">
    <source>
        <dbReference type="ARBA" id="ARBA00009456"/>
    </source>
</evidence>
<evidence type="ECO:0000256" key="6">
    <source>
        <dbReference type="ARBA" id="ARBA00022889"/>
    </source>
</evidence>
<dbReference type="SMART" id="SM00179">
    <property type="entry name" value="EGF_CA"/>
    <property type="match status" value="3"/>
</dbReference>
<evidence type="ECO:0000313" key="15">
    <source>
        <dbReference type="Ensembl" id="ENSCCRP00020109977.1"/>
    </source>
</evidence>
<evidence type="ECO:0000256" key="8">
    <source>
        <dbReference type="ARBA" id="ARBA00023180"/>
    </source>
</evidence>
<evidence type="ECO:0000256" key="2">
    <source>
        <dbReference type="ARBA" id="ARBA00022536"/>
    </source>
</evidence>
<dbReference type="PROSITE" id="PS51234">
    <property type="entry name" value="TSP3"/>
    <property type="match status" value="1"/>
</dbReference>
<dbReference type="InterPro" id="IPR039081">
    <property type="entry name" value="TSP-5_CC"/>
</dbReference>
<dbReference type="GO" id="GO:0005509">
    <property type="term" value="F:calcium ion binding"/>
    <property type="evidence" value="ECO:0007669"/>
    <property type="project" value="UniProtKB-UniRule"/>
</dbReference>
<dbReference type="PROSITE" id="PS01187">
    <property type="entry name" value="EGF_CA"/>
    <property type="match status" value="1"/>
</dbReference>
<dbReference type="Gene3D" id="2.10.25.10">
    <property type="entry name" value="Laminin"/>
    <property type="match status" value="3"/>
</dbReference>
<dbReference type="FunFam" id="1.20.5.10:FF:000001">
    <property type="entry name" value="thrombospondin-3 isoform X2"/>
    <property type="match status" value="1"/>
</dbReference>
<keyword evidence="11" id="KW-0175">Coiled coil</keyword>
<feature type="region of interest" description="Disordered" evidence="12">
    <location>
        <begin position="349"/>
        <end position="419"/>
    </location>
</feature>
<dbReference type="SUPFAM" id="SSF49899">
    <property type="entry name" value="Concanavalin A-like lectins/glucanases"/>
    <property type="match status" value="1"/>
</dbReference>
<feature type="repeat" description="TSP type-3" evidence="10">
    <location>
        <begin position="430"/>
        <end position="465"/>
    </location>
</feature>
<evidence type="ECO:0000256" key="5">
    <source>
        <dbReference type="ARBA" id="ARBA00022837"/>
    </source>
</evidence>
<keyword evidence="3" id="KW-0732">Signal</keyword>
<evidence type="ECO:0000256" key="12">
    <source>
        <dbReference type="SAM" id="MobiDB-lite"/>
    </source>
</evidence>
<dbReference type="PANTHER" id="PTHR10199:SF88">
    <property type="entry name" value="CARTILAGE OLIGOMERIC MATRIX PROTEIN"/>
    <property type="match status" value="1"/>
</dbReference>
<name>A0A8C2KMW7_CYPCA</name>
<keyword evidence="4" id="KW-0677">Repeat</keyword>
<dbReference type="InterPro" id="IPR018097">
    <property type="entry name" value="EGF_Ca-bd_CS"/>
</dbReference>
<dbReference type="InterPro" id="IPR013320">
    <property type="entry name" value="ConA-like_dom_sf"/>
</dbReference>
<dbReference type="FunFam" id="2.10.25.10:FF:000232">
    <property type="entry name" value="thrombospondin-3 isoform X1"/>
    <property type="match status" value="1"/>
</dbReference>
<dbReference type="SUPFAM" id="SSF57196">
    <property type="entry name" value="EGF/Laminin"/>
    <property type="match status" value="1"/>
</dbReference>
<dbReference type="SUPFAM" id="SSF58006">
    <property type="entry name" value="Assembly domain of cartilage oligomeric matrix protein"/>
    <property type="match status" value="1"/>
</dbReference>
<evidence type="ECO:0000256" key="4">
    <source>
        <dbReference type="ARBA" id="ARBA00022737"/>
    </source>
</evidence>
<reference evidence="15" key="1">
    <citation type="submission" date="2025-08" db="UniProtKB">
        <authorList>
            <consortium name="Ensembl"/>
        </authorList>
    </citation>
    <scope>IDENTIFICATION</scope>
</reference>
<keyword evidence="7" id="KW-1015">Disulfide bond</keyword>
<evidence type="ECO:0000256" key="11">
    <source>
        <dbReference type="SAM" id="Coils"/>
    </source>
</evidence>
<dbReference type="Gene3D" id="4.10.1080.10">
    <property type="entry name" value="TSP type-3 repeat"/>
    <property type="match status" value="2"/>
</dbReference>
<dbReference type="FunFam" id="4.10.1080.10:FF:000001">
    <property type="entry name" value="Thrombospondin 3"/>
    <property type="match status" value="1"/>
</dbReference>
<evidence type="ECO:0000256" key="9">
    <source>
        <dbReference type="PROSITE-ProRule" id="PRU00076"/>
    </source>
</evidence>
<dbReference type="Pfam" id="PF11598">
    <property type="entry name" value="COMP"/>
    <property type="match status" value="1"/>
</dbReference>
<dbReference type="FunFam" id="4.10.1080.10:FF:000004">
    <property type="entry name" value="Cartilage oligomeric matrix protein"/>
    <property type="match status" value="1"/>
</dbReference>
<evidence type="ECO:0000256" key="10">
    <source>
        <dbReference type="PROSITE-ProRule" id="PRU00634"/>
    </source>
</evidence>
<dbReference type="SUPFAM" id="SSF103647">
    <property type="entry name" value="TSP type-3 repeat"/>
    <property type="match status" value="2"/>
</dbReference>
<dbReference type="PROSITE" id="PS01186">
    <property type="entry name" value="EGF_2"/>
    <property type="match status" value="1"/>
</dbReference>
<dbReference type="PROSITE" id="PS51236">
    <property type="entry name" value="TSP_CTER"/>
    <property type="match status" value="1"/>
</dbReference>
<dbReference type="Pfam" id="PF02412">
    <property type="entry name" value="TSP_3"/>
    <property type="match status" value="4"/>
</dbReference>
<dbReference type="Pfam" id="PF05735">
    <property type="entry name" value="TSP_C"/>
    <property type="match status" value="1"/>
</dbReference>
<feature type="coiled-coil region" evidence="11">
    <location>
        <begin position="1"/>
        <end position="28"/>
    </location>
</feature>
<dbReference type="CDD" id="cd16077">
    <property type="entry name" value="TSP-5cc"/>
    <property type="match status" value="1"/>
</dbReference>
<dbReference type="PROSITE" id="PS50026">
    <property type="entry name" value="EGF_3"/>
    <property type="match status" value="2"/>
</dbReference>
<evidence type="ECO:0000259" key="14">
    <source>
        <dbReference type="PROSITE" id="PS51236"/>
    </source>
</evidence>
<feature type="domain" description="EGF-like" evidence="13">
    <location>
        <begin position="78"/>
        <end position="115"/>
    </location>
</feature>
<dbReference type="InterPro" id="IPR049883">
    <property type="entry name" value="NOTCH1_EGF-like"/>
</dbReference>
<dbReference type="SMART" id="SM00181">
    <property type="entry name" value="EGF"/>
    <property type="match status" value="4"/>
</dbReference>
<keyword evidence="5 10" id="KW-0106">Calcium</keyword>
<protein>
    <submittedName>
        <fullName evidence="15">Cartilage oligomeric matrix protein</fullName>
    </submittedName>
</protein>
<evidence type="ECO:0000256" key="7">
    <source>
        <dbReference type="ARBA" id="ARBA00023157"/>
    </source>
</evidence>
<dbReference type="InterPro" id="IPR003367">
    <property type="entry name" value="Thrombospondin_3-like_rpt"/>
</dbReference>
<dbReference type="InterPro" id="IPR046970">
    <property type="entry name" value="TSP/COMP_CC_sf"/>
</dbReference>
<comment type="caution">
    <text evidence="9">Lacks conserved residue(s) required for the propagation of feature annotation.</text>
</comment>
<evidence type="ECO:0000313" key="16">
    <source>
        <dbReference type="Proteomes" id="UP000694701"/>
    </source>
</evidence>
<dbReference type="FunFam" id="2.10.25.10:FF:000170">
    <property type="entry name" value="thrombospondin-3 isoform X1"/>
    <property type="match status" value="1"/>
</dbReference>
<feature type="domain" description="EGF-like" evidence="13">
    <location>
        <begin position="174"/>
        <end position="216"/>
    </location>
</feature>
<dbReference type="Gene3D" id="2.60.120.200">
    <property type="match status" value="1"/>
</dbReference>
<evidence type="ECO:0000259" key="13">
    <source>
        <dbReference type="PROSITE" id="PS50026"/>
    </source>
</evidence>
<dbReference type="AlphaFoldDB" id="A0A8C2KMW7"/>
<dbReference type="InterPro" id="IPR028974">
    <property type="entry name" value="TSP_type-3_rpt"/>
</dbReference>
<dbReference type="InterPro" id="IPR000742">
    <property type="entry name" value="EGF"/>
</dbReference>
<dbReference type="InterPro" id="IPR017897">
    <property type="entry name" value="Thrombospondin_3_rpt"/>
</dbReference>
<feature type="compositionally biased region" description="Acidic residues" evidence="12">
    <location>
        <begin position="398"/>
        <end position="409"/>
    </location>
</feature>
<dbReference type="CDD" id="cd00054">
    <property type="entry name" value="EGF_CA"/>
    <property type="match status" value="2"/>
</dbReference>
<proteinExistence type="inferred from homology"/>
<dbReference type="GO" id="GO:0007155">
    <property type="term" value="P:cell adhesion"/>
    <property type="evidence" value="ECO:0007669"/>
    <property type="project" value="UniProtKB-KW"/>
</dbReference>
<evidence type="ECO:0000256" key="3">
    <source>
        <dbReference type="ARBA" id="ARBA00022729"/>
    </source>
</evidence>
<dbReference type="InterPro" id="IPR008859">
    <property type="entry name" value="Thrombospondin_C"/>
</dbReference>
<dbReference type="FunFam" id="2.10.25.10:FF:000027">
    <property type="entry name" value="Thrombospondin 3"/>
    <property type="match status" value="1"/>
</dbReference>